<accession>D9PVZ1</accession>
<dbReference type="PaxDb" id="79929-MTBMA_c07940"/>
<proteinExistence type="predicted"/>
<evidence type="ECO:0000313" key="3">
    <source>
        <dbReference type="Proteomes" id="UP000000345"/>
    </source>
</evidence>
<name>D9PVZ1_METTM</name>
<keyword evidence="1" id="KW-0472">Membrane</keyword>
<keyword evidence="1" id="KW-0812">Transmembrane</keyword>
<evidence type="ECO:0000256" key="1">
    <source>
        <dbReference type="SAM" id="Phobius"/>
    </source>
</evidence>
<reference key="1">
    <citation type="submission" date="2009-08" db="EMBL/GenBank/DDBJ databases">
        <title>The genome sequence of Methanothermobacter marburgensis.</title>
        <authorList>
            <person name="Kaster A."/>
            <person name="Seedorf H."/>
            <person name="Goenrich M."/>
            <person name="Wiezer A."/>
            <person name="Liesegang H."/>
            <person name="Thauer R."/>
            <person name="Gottschalk G."/>
        </authorList>
    </citation>
    <scope>NUCLEOTIDE SEQUENCE</scope>
    <source>
        <strain>Marburg</strain>
    </source>
</reference>
<dbReference type="Proteomes" id="UP000000345">
    <property type="component" value="Chromosome"/>
</dbReference>
<organism evidence="2 3">
    <name type="scientific">Methanothermobacter marburgensis (strain ATCC BAA-927 / DSM 2133 / JCM 14651 / NBRC 100331 / OCM 82 / Marburg)</name>
    <name type="common">Methanobacterium thermoautotrophicum</name>
    <dbReference type="NCBI Taxonomy" id="79929"/>
    <lineage>
        <taxon>Archaea</taxon>
        <taxon>Methanobacteriati</taxon>
        <taxon>Methanobacteriota</taxon>
        <taxon>Methanomada group</taxon>
        <taxon>Methanobacteria</taxon>
        <taxon>Methanobacteriales</taxon>
        <taxon>Methanobacteriaceae</taxon>
        <taxon>Methanothermobacter</taxon>
    </lineage>
</organism>
<keyword evidence="3" id="KW-1185">Reference proteome</keyword>
<dbReference type="KEGG" id="mmg:MTBMA_c07940"/>
<dbReference type="EMBL" id="CP001710">
    <property type="protein sequence ID" value="ADL58389.1"/>
    <property type="molecule type" value="Genomic_DNA"/>
</dbReference>
<dbReference type="InterPro" id="IPR011319">
    <property type="entry name" value="Prd_NiFe_hyd_3_EhaK"/>
</dbReference>
<dbReference type="RefSeq" id="WP_013295613.1">
    <property type="nucleotide sequence ID" value="NC_014408.1"/>
</dbReference>
<protein>
    <submittedName>
        <fullName evidence="2">Energy-converting hydrogenase A, subunit K</fullName>
    </submittedName>
</protein>
<dbReference type="GeneID" id="77399573"/>
<feature type="transmembrane region" description="Helical" evidence="1">
    <location>
        <begin position="6"/>
        <end position="24"/>
    </location>
</feature>
<dbReference type="PIRSF" id="PIRSF036538">
    <property type="entry name" value="EhaK"/>
    <property type="match status" value="1"/>
</dbReference>
<keyword evidence="1" id="KW-1133">Transmembrane helix</keyword>
<dbReference type="AlphaFoldDB" id="D9PVZ1"/>
<dbReference type="GeneID" id="9704502"/>
<dbReference type="STRING" id="79929.MTBMA_c07940"/>
<sequence>MEKGLTVLTALVAGGVIIVSLLAAIMQRISVIPVTFLAAIFMVLLLMAGSERVSELSEELERAAFFAVLALFIISFLVLYRPV</sequence>
<gene>
    <name evidence="2" type="primary">ehaK</name>
    <name evidence="2" type="ordered locus">MTBMA_c07940</name>
</gene>
<dbReference type="HOGENOM" id="CLU_191928_0_0_2"/>
<feature type="transmembrane region" description="Helical" evidence="1">
    <location>
        <begin position="62"/>
        <end position="80"/>
    </location>
</feature>
<reference evidence="2 3" key="2">
    <citation type="journal article" date="2010" name="J. Bacteriol.">
        <title>Complete genome sequence of Methanothermobacter marburgensis, a methanoarchaeon model organism.</title>
        <authorList>
            <person name="Liesegang H."/>
            <person name="Kaster A.K."/>
            <person name="Wiezer A."/>
            <person name="Goenrich M."/>
            <person name="Wollherr A."/>
            <person name="Seedorf H."/>
            <person name="Gottschalk G."/>
            <person name="Thauer R.K."/>
        </authorList>
    </citation>
    <scope>NUCLEOTIDE SEQUENCE [LARGE SCALE GENOMIC DNA]</scope>
    <source>
        <strain evidence="3">ATCC BAA-927 / DSM 2133 / JCM 14651 / NBRC 100331 / OCM 82 / Marburg</strain>
    </source>
</reference>
<feature type="transmembrane region" description="Helical" evidence="1">
    <location>
        <begin position="31"/>
        <end position="50"/>
    </location>
</feature>
<dbReference type="OrthoDB" id="81301at2157"/>
<evidence type="ECO:0000313" key="2">
    <source>
        <dbReference type="EMBL" id="ADL58389.1"/>
    </source>
</evidence>